<feature type="transmembrane region" description="Helical" evidence="1">
    <location>
        <begin position="23"/>
        <end position="44"/>
    </location>
</feature>
<accession>A0AAD6QFU5</accession>
<feature type="transmembrane region" description="Helical" evidence="1">
    <location>
        <begin position="318"/>
        <end position="337"/>
    </location>
</feature>
<reference evidence="2" key="1">
    <citation type="journal article" date="2023" name="Mol. Ecol. Resour.">
        <title>Chromosome-level genome assembly of a triploid poplar Populus alba 'Berolinensis'.</title>
        <authorList>
            <person name="Chen S."/>
            <person name="Yu Y."/>
            <person name="Wang X."/>
            <person name="Wang S."/>
            <person name="Zhang T."/>
            <person name="Zhou Y."/>
            <person name="He R."/>
            <person name="Meng N."/>
            <person name="Wang Y."/>
            <person name="Liu W."/>
            <person name="Liu Z."/>
            <person name="Liu J."/>
            <person name="Guo Q."/>
            <person name="Huang H."/>
            <person name="Sederoff R.R."/>
            <person name="Wang G."/>
            <person name="Qu G."/>
            <person name="Chen S."/>
        </authorList>
    </citation>
    <scope>NUCLEOTIDE SEQUENCE</scope>
    <source>
        <strain evidence="2">SC-2020</strain>
    </source>
</reference>
<protein>
    <submittedName>
        <fullName evidence="2">Uncharacterized protein</fullName>
    </submittedName>
</protein>
<keyword evidence="1" id="KW-1133">Transmembrane helix</keyword>
<dbReference type="Proteomes" id="UP001164929">
    <property type="component" value="Chromosome 7"/>
</dbReference>
<gene>
    <name evidence="2" type="ORF">NC653_018149</name>
</gene>
<name>A0AAD6QFU5_9ROSI</name>
<evidence type="ECO:0000256" key="1">
    <source>
        <dbReference type="SAM" id="Phobius"/>
    </source>
</evidence>
<feature type="transmembrane region" description="Helical" evidence="1">
    <location>
        <begin position="56"/>
        <end position="74"/>
    </location>
</feature>
<sequence length="462" mass="52960">MSIFNFCYRIVPCLADPARRSSLGLKAALVVLHIVYAGTLFLFYSDLIEKTKEEPWYTAIYLLLFVAALIQYFVTSCSSPGYVLDAMRDLNEKNSLYRRSSMLSKQPASSKSGSFVITVEGSQSERNITGSNVTSWTKLVLDMYPPGTSIRYAMLGTLRNPFLCPVGLLCDKLMGCLVYDNRIVIDLTKSNHRVFLHLVNEKSMVTIRDSYTTPKMYLLSHVYVLVCVYTWLHQYKSHSNSRMLTSTTTCFHIVMKIVRDHEKYLPITNLSKFTGTPPWSTFPSFAMNEKYTYTHTKIAGNLCIKSHYAHKNLHEQSIAMIVTNVFFSLTIIVFGLGRALAGEIIVDFETVLCLWTGILYITCLKANISRVEGCNYDLLLVTFYLILTYQTTYELVRRRRIPYLRGIPERVYPFSKGVCRNLYDFCFARSSIYSLERLPTAMELEEKSRPYTCLDFLTGRCC</sequence>
<dbReference type="AlphaFoldDB" id="A0AAD6QFU5"/>
<feature type="transmembrane region" description="Helical" evidence="1">
    <location>
        <begin position="344"/>
        <end position="362"/>
    </location>
</feature>
<comment type="caution">
    <text evidence="2">The sequence shown here is derived from an EMBL/GenBank/DDBJ whole genome shotgun (WGS) entry which is preliminary data.</text>
</comment>
<keyword evidence="3" id="KW-1185">Reference proteome</keyword>
<organism evidence="2 3">
    <name type="scientific">Populus alba x Populus x berolinensis</name>
    <dbReference type="NCBI Taxonomy" id="444605"/>
    <lineage>
        <taxon>Eukaryota</taxon>
        <taxon>Viridiplantae</taxon>
        <taxon>Streptophyta</taxon>
        <taxon>Embryophyta</taxon>
        <taxon>Tracheophyta</taxon>
        <taxon>Spermatophyta</taxon>
        <taxon>Magnoliopsida</taxon>
        <taxon>eudicotyledons</taxon>
        <taxon>Gunneridae</taxon>
        <taxon>Pentapetalae</taxon>
        <taxon>rosids</taxon>
        <taxon>fabids</taxon>
        <taxon>Malpighiales</taxon>
        <taxon>Salicaceae</taxon>
        <taxon>Saliceae</taxon>
        <taxon>Populus</taxon>
    </lineage>
</organism>
<proteinExistence type="predicted"/>
<keyword evidence="1" id="KW-0472">Membrane</keyword>
<feature type="transmembrane region" description="Helical" evidence="1">
    <location>
        <begin position="378"/>
        <end position="396"/>
    </location>
</feature>
<evidence type="ECO:0000313" key="3">
    <source>
        <dbReference type="Proteomes" id="UP001164929"/>
    </source>
</evidence>
<feature type="transmembrane region" description="Helical" evidence="1">
    <location>
        <begin position="216"/>
        <end position="232"/>
    </location>
</feature>
<evidence type="ECO:0000313" key="2">
    <source>
        <dbReference type="EMBL" id="KAJ6989585.1"/>
    </source>
</evidence>
<keyword evidence="1" id="KW-0812">Transmembrane</keyword>
<dbReference type="EMBL" id="JAQIZT010000007">
    <property type="protein sequence ID" value="KAJ6989585.1"/>
    <property type="molecule type" value="Genomic_DNA"/>
</dbReference>